<comment type="caution">
    <text evidence="1">The sequence shown here is derived from an EMBL/GenBank/DDBJ whole genome shotgun (WGS) entry which is preliminary data.</text>
</comment>
<organism evidence="1 2">
    <name type="scientific">Coemansia aciculifera</name>
    <dbReference type="NCBI Taxonomy" id="417176"/>
    <lineage>
        <taxon>Eukaryota</taxon>
        <taxon>Fungi</taxon>
        <taxon>Fungi incertae sedis</taxon>
        <taxon>Zoopagomycota</taxon>
        <taxon>Kickxellomycotina</taxon>
        <taxon>Kickxellomycetes</taxon>
        <taxon>Kickxellales</taxon>
        <taxon>Kickxellaceae</taxon>
        <taxon>Coemansia</taxon>
    </lineage>
</organism>
<protein>
    <submittedName>
        <fullName evidence="1">Uncharacterized protein</fullName>
    </submittedName>
</protein>
<evidence type="ECO:0000313" key="1">
    <source>
        <dbReference type="EMBL" id="KAJ2901195.1"/>
    </source>
</evidence>
<reference evidence="1" key="1">
    <citation type="submission" date="2022-07" db="EMBL/GenBank/DDBJ databases">
        <title>Phylogenomic reconstructions and comparative analyses of Kickxellomycotina fungi.</title>
        <authorList>
            <person name="Reynolds N.K."/>
            <person name="Stajich J.E."/>
            <person name="Barry K."/>
            <person name="Grigoriev I.V."/>
            <person name="Crous P."/>
            <person name="Smith M.E."/>
        </authorList>
    </citation>
    <scope>NUCLEOTIDE SEQUENCE</scope>
    <source>
        <strain evidence="1">CBS 190363</strain>
    </source>
</reference>
<sequence length="892" mass="95537">MKLSAATVKLALSGDSVVLRGALRGSSAPAERTLSLAFITAPRLGSAQKETADEEFSLESREYLRRRVAGKAVRFAVAYTTASGREFGHVFVGPDMANDNAALMIVREGWARVSDAARGRLARSDTADGDREMIEDLVDAEKFARAGRRGMWDESARTARPRLVAFGGDGGAFLAAHRGRDLRATVETVRDAASMRVMLHLPAAHQMVTVVLAGVRAPQVAEPWGAEARFNVELRLLQQDVRVRIEAVAHGAPGSFVGSVVHPQGNIAEWLVGAGFARVQDWSCAHAVDAQALRSAEREARAKRLRLWQGAEGEGESEEKGADRQPSSSLEATVVRVVSGDTLVVSDAAGVDRELQLASVRLPPKADAAQAGYADQAREALRRLCIGKHVAVAVDYHKPATDAFRARDCATVRVRGDDVAAHLVRLGLLAVLRHRGDDDRRASNYDALVDAEAQALAARAGLHSGKPAAAPPKLVDVSESAARARSFLPHWQRQGRVPCVVEHVAAGSRLRLVVAKDAAKLALVLAGIRCPRAPRAAGEPAEPWGAEALAFAQRHALQRNAEFEVEGIDKAGAFIGTLWLAKDQSLADDLLRAGLASVHAFSADQSPHGPALYAAERHAKDARCAMWADMKDEPVAVVVEKKAEAVLAPRTEFLDVVVSELSSESGRFFVQVAQPDNIAGLEALMAGLALDHSSPAKPAADFAPKVGQLVAACFSVGNEWHRARVVRLMPSTAGGKREYEVLYVDFGNSETVPSDRIRPLSSKHSALPVQAHEAQLAFVRMPSPEFAPDYVADSVAELRARVEGRQLVANVEARPPGGAPLQLTLYDPELGRPLIEKSVNALMASAGFAVADPRALSSVHNKPAASQIEALVADARRAHRGMWEYGDVTADE</sequence>
<dbReference type="EMBL" id="JANBVB010000001">
    <property type="protein sequence ID" value="KAJ2901195.1"/>
    <property type="molecule type" value="Genomic_DNA"/>
</dbReference>
<name>A0ACC1MAG4_9FUNG</name>
<evidence type="ECO:0000313" key="2">
    <source>
        <dbReference type="Proteomes" id="UP001139981"/>
    </source>
</evidence>
<gene>
    <name evidence="1" type="ORF">IWW38_000160</name>
</gene>
<dbReference type="Proteomes" id="UP001139981">
    <property type="component" value="Unassembled WGS sequence"/>
</dbReference>
<keyword evidence="2" id="KW-1185">Reference proteome</keyword>
<accession>A0ACC1MAG4</accession>
<proteinExistence type="predicted"/>